<dbReference type="InterPro" id="IPR049912">
    <property type="entry name" value="CRESS_DNA_REP"/>
</dbReference>
<dbReference type="Gene3D" id="3.40.1310.20">
    <property type="match status" value="1"/>
</dbReference>
<organism evidence="15">
    <name type="scientific">Genomoviridae sp</name>
    <dbReference type="NCBI Taxonomy" id="2202565"/>
    <lineage>
        <taxon>Viruses</taxon>
        <taxon>Monodnaviria</taxon>
        <taxon>Shotokuvirae</taxon>
        <taxon>Cressdnaviricota</taxon>
        <taxon>Repensiviricetes</taxon>
        <taxon>Geplafuvirales</taxon>
        <taxon>Genomoviridae</taxon>
    </lineage>
</organism>
<proteinExistence type="predicted"/>
<evidence type="ECO:0000313" key="15">
    <source>
        <dbReference type="EMBL" id="QJB18548.1"/>
    </source>
</evidence>
<evidence type="ECO:0000256" key="12">
    <source>
        <dbReference type="ARBA" id="ARBA00023124"/>
    </source>
</evidence>
<dbReference type="GO" id="GO:0016779">
    <property type="term" value="F:nucleotidyltransferase activity"/>
    <property type="evidence" value="ECO:0007669"/>
    <property type="project" value="UniProtKB-KW"/>
</dbReference>
<keyword evidence="6" id="KW-0235">DNA replication</keyword>
<keyword evidence="7" id="KW-0540">Nuclease</keyword>
<dbReference type="Pfam" id="PF00799">
    <property type="entry name" value="Gemini_AL1"/>
    <property type="match status" value="1"/>
</dbReference>
<dbReference type="SUPFAM" id="SSF52540">
    <property type="entry name" value="P-loop containing nucleoside triphosphate hydrolases"/>
    <property type="match status" value="1"/>
</dbReference>
<dbReference type="GO" id="GO:0003677">
    <property type="term" value="F:DNA binding"/>
    <property type="evidence" value="ECO:0007669"/>
    <property type="project" value="UniProtKB-KW"/>
</dbReference>
<evidence type="ECO:0000256" key="6">
    <source>
        <dbReference type="ARBA" id="ARBA00022705"/>
    </source>
</evidence>
<dbReference type="SUPFAM" id="SSF55464">
    <property type="entry name" value="Origin of replication-binding domain, RBD-like"/>
    <property type="match status" value="1"/>
</dbReference>
<dbReference type="PROSITE" id="PS52020">
    <property type="entry name" value="CRESS_DNA_REP"/>
    <property type="match status" value="1"/>
</dbReference>
<evidence type="ECO:0000256" key="13">
    <source>
        <dbReference type="ARBA" id="ARBA00023125"/>
    </source>
</evidence>
<keyword evidence="9" id="KW-0547">Nucleotide-binding</keyword>
<dbReference type="GO" id="GO:0000166">
    <property type="term" value="F:nucleotide binding"/>
    <property type="evidence" value="ECO:0007669"/>
    <property type="project" value="UniProtKB-KW"/>
</dbReference>
<keyword evidence="8" id="KW-0479">Metal-binding</keyword>
<evidence type="ECO:0000256" key="7">
    <source>
        <dbReference type="ARBA" id="ARBA00022722"/>
    </source>
</evidence>
<protein>
    <recommendedName>
        <fullName evidence="2">Replication-associated protein</fullName>
    </recommendedName>
</protein>
<dbReference type="GO" id="GO:0016888">
    <property type="term" value="F:DNA endonuclease activity, producing 5'-phosphomonoesters"/>
    <property type="evidence" value="ECO:0007669"/>
    <property type="project" value="InterPro"/>
</dbReference>
<evidence type="ECO:0000256" key="2">
    <source>
        <dbReference type="ARBA" id="ARBA00014531"/>
    </source>
</evidence>
<name>A0A858NEV2_9VIRU</name>
<evidence type="ECO:0000259" key="14">
    <source>
        <dbReference type="PROSITE" id="PS52020"/>
    </source>
</evidence>
<sequence length="318" mass="35762">MSSFRFQARYALLTYAQCGDLDPFAVVNHLAELGAECIIGRENHSDGGLHLHAFVDFGRKYRTRNTRAFDVEGCHPNVSPSRGTPEEGYDYAIKDGDVVAGGLERPAGSGLASNGDVWPEIINAKDESEFWSLCESLAPRALVTQFTQLRAFAAWKFPPIRVPYETPEGIIIDTSWVAELDSWVRHNLVSSQTGKRRKSLVVYGPSRMGKTVWARSLGRHAYFGGLFSMDEDIDGAEYAIFDDFGGIKFLPSYKFWLGHQKQFYVTDKYKGKKLVHWARPSIWLSNSDPRDEPGVDTEWLNANCDFVYLDSPIVSDTN</sequence>
<keyword evidence="5" id="KW-0548">Nucleotidyltransferase</keyword>
<keyword evidence="13" id="KW-0238">DNA-binding</keyword>
<evidence type="ECO:0000256" key="8">
    <source>
        <dbReference type="ARBA" id="ARBA00022723"/>
    </source>
</evidence>
<comment type="subcellular location">
    <subcellularLocation>
        <location evidence="1">Host nucleus</location>
    </subcellularLocation>
</comment>
<evidence type="ECO:0000256" key="3">
    <source>
        <dbReference type="ARBA" id="ARBA00022562"/>
    </source>
</evidence>
<keyword evidence="3" id="KW-1048">Host nucleus</keyword>
<evidence type="ECO:0000256" key="9">
    <source>
        <dbReference type="ARBA" id="ARBA00022741"/>
    </source>
</evidence>
<evidence type="ECO:0000256" key="4">
    <source>
        <dbReference type="ARBA" id="ARBA00022679"/>
    </source>
</evidence>
<dbReference type="GO" id="GO:0006260">
    <property type="term" value="P:DNA replication"/>
    <property type="evidence" value="ECO:0007669"/>
    <property type="project" value="UniProtKB-KW"/>
</dbReference>
<dbReference type="InterPro" id="IPR027417">
    <property type="entry name" value="P-loop_NTPase"/>
</dbReference>
<dbReference type="Pfam" id="PF08283">
    <property type="entry name" value="Gemini_AL1_M"/>
    <property type="match status" value="1"/>
</dbReference>
<reference evidence="15" key="1">
    <citation type="submission" date="2020-04" db="EMBL/GenBank/DDBJ databases">
        <title>Genomes of microviruses in a sewage oxidation pond.</title>
        <authorList>
            <person name="Schreck J."/>
            <person name="Kraberger S."/>
            <person name="Scotch M."/>
            <person name="Halden R.U."/>
            <person name="Varsani A."/>
        </authorList>
    </citation>
    <scope>NUCLEOTIDE SEQUENCE</scope>
    <source>
        <strain evidence="15">6414_129</strain>
    </source>
</reference>
<accession>A0A858NEV2</accession>
<evidence type="ECO:0000256" key="1">
    <source>
        <dbReference type="ARBA" id="ARBA00004147"/>
    </source>
</evidence>
<keyword evidence="4" id="KW-0808">Transferase</keyword>
<dbReference type="InterPro" id="IPR022692">
    <property type="entry name" value="Gemini_AL1_REP_central"/>
</dbReference>
<keyword evidence="12" id="KW-0190">Covalent protein-DNA linkage</keyword>
<evidence type="ECO:0000256" key="10">
    <source>
        <dbReference type="ARBA" id="ARBA00022759"/>
    </source>
</evidence>
<keyword evidence="11" id="KW-0378">Hydrolase</keyword>
<evidence type="ECO:0000256" key="5">
    <source>
        <dbReference type="ARBA" id="ARBA00022695"/>
    </source>
</evidence>
<dbReference type="EMBL" id="MT309814">
    <property type="protein sequence ID" value="QJB18548.1"/>
    <property type="molecule type" value="Genomic_DNA"/>
</dbReference>
<dbReference type="PRINTS" id="PR00228">
    <property type="entry name" value="GEMCOATCLVL1"/>
</dbReference>
<dbReference type="GO" id="GO:0042025">
    <property type="term" value="C:host cell nucleus"/>
    <property type="evidence" value="ECO:0007669"/>
    <property type="project" value="UniProtKB-SubCell"/>
</dbReference>
<evidence type="ECO:0000256" key="11">
    <source>
        <dbReference type="ARBA" id="ARBA00022801"/>
    </source>
</evidence>
<dbReference type="GO" id="GO:0046872">
    <property type="term" value="F:metal ion binding"/>
    <property type="evidence" value="ECO:0007669"/>
    <property type="project" value="UniProtKB-KW"/>
</dbReference>
<dbReference type="GO" id="GO:0005198">
    <property type="term" value="F:structural molecule activity"/>
    <property type="evidence" value="ECO:0007669"/>
    <property type="project" value="InterPro"/>
</dbReference>
<feature type="domain" description="CRESS-DNA virus Rep endonuclease" evidence="14">
    <location>
        <begin position="5"/>
        <end position="104"/>
    </location>
</feature>
<dbReference type="InterPro" id="IPR001301">
    <property type="entry name" value="Gemini_AL1_CLV"/>
</dbReference>
<keyword evidence="10" id="KW-0255">Endonuclease</keyword>